<dbReference type="EMBL" id="QOIM01000026">
    <property type="protein sequence ID" value="RCG21805.1"/>
    <property type="molecule type" value="Genomic_DNA"/>
</dbReference>
<evidence type="ECO:0000256" key="1">
    <source>
        <dbReference type="SAM" id="MobiDB-lite"/>
    </source>
</evidence>
<keyword evidence="3" id="KW-1185">Reference proteome</keyword>
<evidence type="ECO:0000313" key="3">
    <source>
        <dbReference type="Proteomes" id="UP000253507"/>
    </source>
</evidence>
<protein>
    <submittedName>
        <fullName evidence="2">Uncharacterized protein</fullName>
    </submittedName>
</protein>
<sequence>MNETPMTPERLAEVRSLDLLALMPERAAAVIGRALGDLVAEVERLRAELAARPTRAEAYRQVADELALMQSVEPDHRHAAGLYSAEQRARRMADAAERADDRARVETAATETGHPAHPAPCRVPASPDCTCDDTERGGVQ</sequence>
<accession>A0A367EW46</accession>
<proteinExistence type="predicted"/>
<organism evidence="2 3">
    <name type="scientific">Streptomyces reniochalinae</name>
    <dbReference type="NCBI Taxonomy" id="2250578"/>
    <lineage>
        <taxon>Bacteria</taxon>
        <taxon>Bacillati</taxon>
        <taxon>Actinomycetota</taxon>
        <taxon>Actinomycetes</taxon>
        <taxon>Kitasatosporales</taxon>
        <taxon>Streptomycetaceae</taxon>
        <taxon>Streptomyces</taxon>
    </lineage>
</organism>
<reference evidence="2 3" key="1">
    <citation type="submission" date="2018-06" db="EMBL/GenBank/DDBJ databases">
        <title>Streptomyces reniochalinae sp. nov. and Streptomyces diacarnus sp. nov. from marine sponges.</title>
        <authorList>
            <person name="Li L."/>
        </authorList>
    </citation>
    <scope>NUCLEOTIDE SEQUENCE [LARGE SCALE GENOMIC DNA]</scope>
    <source>
        <strain evidence="2 3">LHW50302</strain>
    </source>
</reference>
<feature type="compositionally biased region" description="Basic and acidic residues" evidence="1">
    <location>
        <begin position="87"/>
        <end position="105"/>
    </location>
</feature>
<evidence type="ECO:0000313" key="2">
    <source>
        <dbReference type="EMBL" id="RCG21805.1"/>
    </source>
</evidence>
<dbReference type="AlphaFoldDB" id="A0A367EW46"/>
<dbReference type="Proteomes" id="UP000253507">
    <property type="component" value="Unassembled WGS sequence"/>
</dbReference>
<dbReference type="RefSeq" id="WP_114014974.1">
    <property type="nucleotide sequence ID" value="NZ_QOIM01000026.1"/>
</dbReference>
<name>A0A367EW46_9ACTN</name>
<feature type="region of interest" description="Disordered" evidence="1">
    <location>
        <begin position="79"/>
        <end position="140"/>
    </location>
</feature>
<gene>
    <name evidence="2" type="ORF">DQ392_08845</name>
</gene>
<comment type="caution">
    <text evidence="2">The sequence shown here is derived from an EMBL/GenBank/DDBJ whole genome shotgun (WGS) entry which is preliminary data.</text>
</comment>